<gene>
    <name evidence="1" type="ORF">L6452_43808</name>
</gene>
<proteinExistence type="predicted"/>
<name>A0ACB8XHX6_ARCLA</name>
<keyword evidence="2" id="KW-1185">Reference proteome</keyword>
<accession>A0ACB8XHX6</accession>
<reference evidence="2" key="1">
    <citation type="journal article" date="2022" name="Mol. Ecol. Resour.">
        <title>The genomes of chicory, endive, great burdock and yacon provide insights into Asteraceae palaeo-polyploidization history and plant inulin production.</title>
        <authorList>
            <person name="Fan W."/>
            <person name="Wang S."/>
            <person name="Wang H."/>
            <person name="Wang A."/>
            <person name="Jiang F."/>
            <person name="Liu H."/>
            <person name="Zhao H."/>
            <person name="Xu D."/>
            <person name="Zhang Y."/>
        </authorList>
    </citation>
    <scope>NUCLEOTIDE SEQUENCE [LARGE SCALE GENOMIC DNA]</scope>
    <source>
        <strain evidence="2">cv. Niubang</strain>
    </source>
</reference>
<reference evidence="1 2" key="2">
    <citation type="journal article" date="2022" name="Mol. Ecol. Resour.">
        <title>The genomes of chicory, endive, great burdock and yacon provide insights into Asteraceae paleo-polyploidization history and plant inulin production.</title>
        <authorList>
            <person name="Fan W."/>
            <person name="Wang S."/>
            <person name="Wang H."/>
            <person name="Wang A."/>
            <person name="Jiang F."/>
            <person name="Liu H."/>
            <person name="Zhao H."/>
            <person name="Xu D."/>
            <person name="Zhang Y."/>
        </authorList>
    </citation>
    <scope>NUCLEOTIDE SEQUENCE [LARGE SCALE GENOMIC DNA]</scope>
    <source>
        <strain evidence="2">cv. Niubang</strain>
    </source>
</reference>
<dbReference type="EMBL" id="CM042064">
    <property type="protein sequence ID" value="KAI3665185.1"/>
    <property type="molecule type" value="Genomic_DNA"/>
</dbReference>
<organism evidence="1 2">
    <name type="scientific">Arctium lappa</name>
    <name type="common">Greater burdock</name>
    <name type="synonym">Lappa major</name>
    <dbReference type="NCBI Taxonomy" id="4217"/>
    <lineage>
        <taxon>Eukaryota</taxon>
        <taxon>Viridiplantae</taxon>
        <taxon>Streptophyta</taxon>
        <taxon>Embryophyta</taxon>
        <taxon>Tracheophyta</taxon>
        <taxon>Spermatophyta</taxon>
        <taxon>Magnoliopsida</taxon>
        <taxon>eudicotyledons</taxon>
        <taxon>Gunneridae</taxon>
        <taxon>Pentapetalae</taxon>
        <taxon>asterids</taxon>
        <taxon>campanulids</taxon>
        <taxon>Asterales</taxon>
        <taxon>Asteraceae</taxon>
        <taxon>Carduoideae</taxon>
        <taxon>Cardueae</taxon>
        <taxon>Arctiinae</taxon>
        <taxon>Arctium</taxon>
    </lineage>
</organism>
<protein>
    <submittedName>
        <fullName evidence="1">Uncharacterized protein</fullName>
    </submittedName>
</protein>
<evidence type="ECO:0000313" key="2">
    <source>
        <dbReference type="Proteomes" id="UP001055879"/>
    </source>
</evidence>
<sequence>MILSSRGLDLLQVGYSGVVTKIHQADKEKLDETNFIEWFRFLRAVLRHEKKFYVLEKTPPNAPVNNAPTEVRTAYDKYQDDSLIVGCLMLATMTPELLRDHENMTAWDMISSLKYMFRLQIEQERFDTVKALCACKMTERSSVSTHILKMKGYSDQLTRLGSPLGQELEIDMVLNSLTITYKQFIKDYNMKDKGRGEIPEVAVWYNCFHHRHQMRTCPARLEEIKKQKANRARPSGLARTKVLLTHPGEFLRKDFLSRITNGDTVDLEGIQEPQRWDEWLTLTFNKMLSFNKLLKIINEIQNNRRTDY</sequence>
<comment type="caution">
    <text evidence="1">The sequence shown here is derived from an EMBL/GenBank/DDBJ whole genome shotgun (WGS) entry which is preliminary data.</text>
</comment>
<dbReference type="Proteomes" id="UP001055879">
    <property type="component" value="Linkage Group LG18"/>
</dbReference>
<evidence type="ECO:0000313" key="1">
    <source>
        <dbReference type="EMBL" id="KAI3665185.1"/>
    </source>
</evidence>